<dbReference type="EMBL" id="CAJVCH010010931">
    <property type="protein sequence ID" value="CAG7668693.1"/>
    <property type="molecule type" value="Genomic_DNA"/>
</dbReference>
<dbReference type="GO" id="GO:0020037">
    <property type="term" value="F:heme binding"/>
    <property type="evidence" value="ECO:0007669"/>
    <property type="project" value="InterPro"/>
</dbReference>
<accession>A0A8J2JP45</accession>
<comment type="cofactor">
    <cofactor evidence="1">
        <name>heme</name>
        <dbReference type="ChEBI" id="CHEBI:30413"/>
    </cofactor>
</comment>
<keyword evidence="3 8" id="KW-0349">Heme</keyword>
<reference evidence="9" key="1">
    <citation type="submission" date="2021-06" db="EMBL/GenBank/DDBJ databases">
        <authorList>
            <person name="Hodson N. C."/>
            <person name="Mongue J. A."/>
            <person name="Jaron S. K."/>
        </authorList>
    </citation>
    <scope>NUCLEOTIDE SEQUENCE</scope>
</reference>
<evidence type="ECO:0000256" key="8">
    <source>
        <dbReference type="RuleBase" id="RU000461"/>
    </source>
</evidence>
<dbReference type="InterPro" id="IPR017972">
    <property type="entry name" value="Cyt_P450_CS"/>
</dbReference>
<dbReference type="InterPro" id="IPR050479">
    <property type="entry name" value="CYP11_CYP27_families"/>
</dbReference>
<evidence type="ECO:0000256" key="1">
    <source>
        <dbReference type="ARBA" id="ARBA00001971"/>
    </source>
</evidence>
<keyword evidence="10" id="KW-1185">Reference proteome</keyword>
<dbReference type="AlphaFoldDB" id="A0A8J2JP45"/>
<dbReference type="PANTHER" id="PTHR24279:SF120">
    <property type="entry name" value="CYTOCHROME P450"/>
    <property type="match status" value="1"/>
</dbReference>
<dbReference type="GO" id="GO:0016705">
    <property type="term" value="F:oxidoreductase activity, acting on paired donors, with incorporation or reduction of molecular oxygen"/>
    <property type="evidence" value="ECO:0007669"/>
    <property type="project" value="InterPro"/>
</dbReference>
<dbReference type="PROSITE" id="PS00086">
    <property type="entry name" value="CYTOCHROME_P450"/>
    <property type="match status" value="1"/>
</dbReference>
<evidence type="ECO:0000256" key="5">
    <source>
        <dbReference type="ARBA" id="ARBA00023002"/>
    </source>
</evidence>
<sequence length="476" mass="55517">MNSEKNKSYKKLSDIPGPTTLPFFGTTLSSSGFGGKDLMKSNEEQVKKYGSLVKQEHYWNYPIIEVFDPDDIDKILKHGRYGLIRPPIDIMITYRNMRKDKYTNAGLTNSIGDQWVHLKTRLTKSLHSPQMILNSLPKINETGDDFISLMRQHAPNIIGFEDLIQRVVAENNCHMVLGRRPGLLTKGEDEKLAYFMDIHKKYWCALHNSYYGFPMWKFFPNKIWKDFVECEDTMYSIAEELTQDTLDGHYYEGFFSEYLYDDSVSFFDKVTAVLDFLIAGIETVVNTLIFSICLIAKSESTQKKLQEELCRVLPRKDSPVDAEELKNLPYLKACVKECFRYTPTTPNLARMLETSIQLQGYNIPAYTLILCQTWYNCMQDKNFYRAKDFLPERWLSDGNSATGERFWPHRESVDRHFGFGKRMCPGNRFAFQEICVILAKVFRNFSVEYKDKLDYKYEFLLTPVKPINIIVKELPE</sequence>
<protein>
    <recommendedName>
        <fullName evidence="11">Cytochrome P450</fullName>
    </recommendedName>
</protein>
<dbReference type="PANTHER" id="PTHR24279">
    <property type="entry name" value="CYTOCHROME P450"/>
    <property type="match status" value="1"/>
</dbReference>
<dbReference type="Pfam" id="PF00067">
    <property type="entry name" value="p450"/>
    <property type="match status" value="1"/>
</dbReference>
<proteinExistence type="inferred from homology"/>
<evidence type="ECO:0000256" key="7">
    <source>
        <dbReference type="ARBA" id="ARBA00023033"/>
    </source>
</evidence>
<evidence type="ECO:0000313" key="9">
    <source>
        <dbReference type="EMBL" id="CAG7668693.1"/>
    </source>
</evidence>
<evidence type="ECO:0008006" key="11">
    <source>
        <dbReference type="Google" id="ProtNLM"/>
    </source>
</evidence>
<dbReference type="OrthoDB" id="3945418at2759"/>
<dbReference type="InterPro" id="IPR001128">
    <property type="entry name" value="Cyt_P450"/>
</dbReference>
<evidence type="ECO:0000256" key="2">
    <source>
        <dbReference type="ARBA" id="ARBA00010617"/>
    </source>
</evidence>
<dbReference type="GO" id="GO:0004497">
    <property type="term" value="F:monooxygenase activity"/>
    <property type="evidence" value="ECO:0007669"/>
    <property type="project" value="UniProtKB-KW"/>
</dbReference>
<evidence type="ECO:0000256" key="3">
    <source>
        <dbReference type="ARBA" id="ARBA00022617"/>
    </source>
</evidence>
<gene>
    <name evidence="9" type="ORF">AFUS01_LOCUS1943</name>
</gene>
<dbReference type="GO" id="GO:0005506">
    <property type="term" value="F:iron ion binding"/>
    <property type="evidence" value="ECO:0007669"/>
    <property type="project" value="InterPro"/>
</dbReference>
<keyword evidence="4 8" id="KW-0479">Metal-binding</keyword>
<evidence type="ECO:0000256" key="6">
    <source>
        <dbReference type="ARBA" id="ARBA00023004"/>
    </source>
</evidence>
<keyword evidence="5 8" id="KW-0560">Oxidoreductase</keyword>
<evidence type="ECO:0000313" key="10">
    <source>
        <dbReference type="Proteomes" id="UP000708208"/>
    </source>
</evidence>
<dbReference type="Proteomes" id="UP000708208">
    <property type="component" value="Unassembled WGS sequence"/>
</dbReference>
<name>A0A8J2JP45_9HEXA</name>
<organism evidence="9 10">
    <name type="scientific">Allacma fusca</name>
    <dbReference type="NCBI Taxonomy" id="39272"/>
    <lineage>
        <taxon>Eukaryota</taxon>
        <taxon>Metazoa</taxon>
        <taxon>Ecdysozoa</taxon>
        <taxon>Arthropoda</taxon>
        <taxon>Hexapoda</taxon>
        <taxon>Collembola</taxon>
        <taxon>Symphypleona</taxon>
        <taxon>Sminthuridae</taxon>
        <taxon>Allacma</taxon>
    </lineage>
</organism>
<keyword evidence="6 8" id="KW-0408">Iron</keyword>
<comment type="similarity">
    <text evidence="2 8">Belongs to the cytochrome P450 family.</text>
</comment>
<keyword evidence="7 8" id="KW-0503">Monooxygenase</keyword>
<dbReference type="CDD" id="cd11054">
    <property type="entry name" value="CYP24A1-like"/>
    <property type="match status" value="1"/>
</dbReference>
<evidence type="ECO:0000256" key="4">
    <source>
        <dbReference type="ARBA" id="ARBA00022723"/>
    </source>
</evidence>
<comment type="caution">
    <text evidence="9">The sequence shown here is derived from an EMBL/GenBank/DDBJ whole genome shotgun (WGS) entry which is preliminary data.</text>
</comment>